<dbReference type="OrthoDB" id="9802525at2"/>
<protein>
    <submittedName>
        <fullName evidence="2">Glycosyltransferase</fullName>
    </submittedName>
</protein>
<reference evidence="1 3" key="1">
    <citation type="journal article" date="2017" name="BMC Genomics">
        <title>Comparative genomic and phylogenomic analyses of the Bifidobacteriaceae family.</title>
        <authorList>
            <person name="Lugli G.A."/>
            <person name="Milani C."/>
            <person name="Turroni F."/>
            <person name="Duranti S."/>
            <person name="Mancabelli L."/>
            <person name="Mangifesta M."/>
            <person name="Ferrario C."/>
            <person name="Modesto M."/>
            <person name="Mattarelli P."/>
            <person name="Jiri K."/>
            <person name="van Sinderen D."/>
            <person name="Ventura M."/>
        </authorList>
    </citation>
    <scope>NUCLEOTIDE SEQUENCE [LARGE SCALE GENOMIC DNA]</scope>
    <source>
        <strain evidence="1 3">DSM 100216</strain>
    </source>
</reference>
<keyword evidence="4" id="KW-1185">Reference proteome</keyword>
<evidence type="ECO:0000313" key="3">
    <source>
        <dbReference type="Proteomes" id="UP000216057"/>
    </source>
</evidence>
<evidence type="ECO:0000313" key="2">
    <source>
        <dbReference type="EMBL" id="QOL32663.1"/>
    </source>
</evidence>
<organism evidence="1 3">
    <name type="scientific">Bifidobacterium eulemuris</name>
    <dbReference type="NCBI Taxonomy" id="1765219"/>
    <lineage>
        <taxon>Bacteria</taxon>
        <taxon>Bacillati</taxon>
        <taxon>Actinomycetota</taxon>
        <taxon>Actinomycetes</taxon>
        <taxon>Bifidobacteriales</taxon>
        <taxon>Bifidobacteriaceae</taxon>
        <taxon>Bifidobacterium</taxon>
    </lineage>
</organism>
<accession>A0A261GBB4</accession>
<gene>
    <name evidence="2" type="ORF">BE0216_09620</name>
    <name evidence="1" type="ORF">BEUL_0843</name>
</gene>
<dbReference type="Gene3D" id="3.40.50.2000">
    <property type="entry name" value="Glycogen Phosphorylase B"/>
    <property type="match status" value="1"/>
</dbReference>
<dbReference type="Pfam" id="PF13692">
    <property type="entry name" value="Glyco_trans_1_4"/>
    <property type="match status" value="1"/>
</dbReference>
<reference evidence="2 4" key="2">
    <citation type="submission" date="2020-10" db="EMBL/GenBank/DDBJ databases">
        <title>Genome sequencing of Bifidobacterium eulemuris_DSMZ_100216.</title>
        <authorList>
            <person name="Kim J."/>
        </authorList>
    </citation>
    <scope>NUCLEOTIDE SEQUENCE [LARGE SCALE GENOMIC DNA]</scope>
    <source>
        <strain evidence="2 4">DSM 100216</strain>
    </source>
</reference>
<dbReference type="KEGG" id="beu:BE0216_09620"/>
<evidence type="ECO:0000313" key="1">
    <source>
        <dbReference type="EMBL" id="OZG68533.1"/>
    </source>
</evidence>
<dbReference type="AlphaFoldDB" id="A0A261GBB4"/>
<evidence type="ECO:0000313" key="4">
    <source>
        <dbReference type="Proteomes" id="UP000593943"/>
    </source>
</evidence>
<dbReference type="RefSeq" id="WP_094636477.1">
    <property type="nucleotide sequence ID" value="NZ_CP062938.1"/>
</dbReference>
<keyword evidence="2" id="KW-0808">Transferase</keyword>
<dbReference type="EMBL" id="MWWZ01000005">
    <property type="protein sequence ID" value="OZG68533.1"/>
    <property type="molecule type" value="Genomic_DNA"/>
</dbReference>
<name>A0A261GBB4_9BIFI</name>
<proteinExistence type="predicted"/>
<dbReference type="Proteomes" id="UP000216057">
    <property type="component" value="Unassembled WGS sequence"/>
</dbReference>
<dbReference type="SUPFAM" id="SSF53756">
    <property type="entry name" value="UDP-Glycosyltransferase/glycogen phosphorylase"/>
    <property type="match status" value="1"/>
</dbReference>
<sequence>MTTSDSYKQLLVFASGNAQDPLTWSNVPYMFINAFKRNYPNIEISICDIQIEHPNSAIWLFGKIYNKIITPFLGSLCTFNRTSIYQHYINAILRKSVILLKSEPAILLSFDFSNLPPKRPDDISCLLCDWTIKYEIEEHQKRQPTYFEKRKIRRQEHIIAKADHVTSIFPYAARFIEQECPNVQVYYSGKSVNIDKNIPANVNREHSNRFLFVGNQTYLPGLCIIIKAIKQYNVKHADSPVCLDVIGMTEEVCADHDSHVVFHGYLNKSNSEQAERYYSMIRNARALIAVSDRWVGASSIMEAMSLGTPMIITPNRELETMFGKELRSGWWCSYSSQSVLNAIEESMVLPSRKLREMCENAIAELDQCDWDSLVRRWARNVGIDRE</sequence>
<dbReference type="Proteomes" id="UP000593943">
    <property type="component" value="Chromosome"/>
</dbReference>
<dbReference type="GO" id="GO:0016740">
    <property type="term" value="F:transferase activity"/>
    <property type="evidence" value="ECO:0007669"/>
    <property type="project" value="UniProtKB-KW"/>
</dbReference>
<dbReference type="EMBL" id="CP062938">
    <property type="protein sequence ID" value="QOL32663.1"/>
    <property type="molecule type" value="Genomic_DNA"/>
</dbReference>